<name>A0A7S4HPH4_9STRA</name>
<dbReference type="PROSITE" id="PS51417">
    <property type="entry name" value="ARF"/>
    <property type="match status" value="1"/>
</dbReference>
<evidence type="ECO:0008006" key="8">
    <source>
        <dbReference type="Google" id="ProtNLM"/>
    </source>
</evidence>
<keyword evidence="5" id="KW-0460">Magnesium</keyword>
<dbReference type="Pfam" id="PF08892">
    <property type="entry name" value="YqcI_YcgG"/>
    <property type="match status" value="1"/>
</dbReference>
<dbReference type="InterPro" id="IPR006689">
    <property type="entry name" value="Small_GTPase_ARF/SAR"/>
</dbReference>
<feature type="region of interest" description="Disordered" evidence="6">
    <location>
        <begin position="183"/>
        <end position="209"/>
    </location>
</feature>
<feature type="binding site" evidence="4">
    <location>
        <begin position="24"/>
        <end position="31"/>
    </location>
    <ligand>
        <name>GTP</name>
        <dbReference type="ChEBI" id="CHEBI:37565"/>
    </ligand>
</feature>
<keyword evidence="2 4" id="KW-0547">Nucleotide-binding</keyword>
<comment type="similarity">
    <text evidence="1">Belongs to the small GTPase superfamily. Arf family.</text>
</comment>
<dbReference type="PANTHER" id="PTHR11711">
    <property type="entry name" value="ADP RIBOSYLATION FACTOR-RELATED"/>
    <property type="match status" value="1"/>
</dbReference>
<dbReference type="GO" id="GO:0046872">
    <property type="term" value="F:metal ion binding"/>
    <property type="evidence" value="ECO:0007669"/>
    <property type="project" value="UniProtKB-KW"/>
</dbReference>
<feature type="binding site" evidence="5">
    <location>
        <position position="50"/>
    </location>
    <ligand>
        <name>Mg(2+)</name>
        <dbReference type="ChEBI" id="CHEBI:18420"/>
    </ligand>
</feature>
<feature type="compositionally biased region" description="Basic and acidic residues" evidence="6">
    <location>
        <begin position="183"/>
        <end position="193"/>
    </location>
</feature>
<dbReference type="EMBL" id="HBKQ01003520">
    <property type="protein sequence ID" value="CAE2205393.1"/>
    <property type="molecule type" value="Transcribed_RNA"/>
</dbReference>
<evidence type="ECO:0000256" key="4">
    <source>
        <dbReference type="PIRSR" id="PIRSR606689-1"/>
    </source>
</evidence>
<feature type="binding site" evidence="5">
    <location>
        <position position="31"/>
    </location>
    <ligand>
        <name>Mg(2+)</name>
        <dbReference type="ChEBI" id="CHEBI:18420"/>
    </ligand>
</feature>
<evidence type="ECO:0000313" key="7">
    <source>
        <dbReference type="EMBL" id="CAE2205393.1"/>
    </source>
</evidence>
<dbReference type="AlphaFoldDB" id="A0A7S4HPH4"/>
<evidence type="ECO:0000256" key="1">
    <source>
        <dbReference type="ARBA" id="ARBA00010290"/>
    </source>
</evidence>
<evidence type="ECO:0000256" key="3">
    <source>
        <dbReference type="ARBA" id="ARBA00023134"/>
    </source>
</evidence>
<keyword evidence="5" id="KW-0479">Metal-binding</keyword>
<feature type="binding site" evidence="4">
    <location>
        <begin position="128"/>
        <end position="131"/>
    </location>
    <ligand>
        <name>GTP</name>
        <dbReference type="ChEBI" id="CHEBI:37565"/>
    </ligand>
</feature>
<evidence type="ECO:0000256" key="5">
    <source>
        <dbReference type="PIRSR" id="PIRSR606689-2"/>
    </source>
</evidence>
<protein>
    <recommendedName>
        <fullName evidence="8">ADP-ribosylation factor</fullName>
    </recommendedName>
</protein>
<reference evidence="7" key="1">
    <citation type="submission" date="2021-01" db="EMBL/GenBank/DDBJ databases">
        <authorList>
            <person name="Corre E."/>
            <person name="Pelletier E."/>
            <person name="Niang G."/>
            <person name="Scheremetjew M."/>
            <person name="Finn R."/>
            <person name="Kale V."/>
            <person name="Holt S."/>
            <person name="Cochrane G."/>
            <person name="Meng A."/>
            <person name="Brown T."/>
            <person name="Cohen L."/>
        </authorList>
    </citation>
    <scope>NUCLEOTIDE SEQUENCE</scope>
    <source>
        <strain evidence="7">Isolate 1302-5</strain>
    </source>
</reference>
<dbReference type="CDD" id="cd00878">
    <property type="entry name" value="Arf_Arl"/>
    <property type="match status" value="1"/>
</dbReference>
<keyword evidence="3 4" id="KW-0342">GTP-binding</keyword>
<dbReference type="Gene3D" id="3.40.50.300">
    <property type="entry name" value="P-loop containing nucleotide triphosphate hydrolases"/>
    <property type="match status" value="1"/>
</dbReference>
<dbReference type="GO" id="GO:0003924">
    <property type="term" value="F:GTPase activity"/>
    <property type="evidence" value="ECO:0007669"/>
    <property type="project" value="InterPro"/>
</dbReference>
<dbReference type="InterPro" id="IPR024156">
    <property type="entry name" value="Small_GTPase_ARF"/>
</dbReference>
<proteinExistence type="inferred from homology"/>
<dbReference type="SUPFAM" id="SSF52540">
    <property type="entry name" value="P-loop containing nucleoside triphosphate hydrolases"/>
    <property type="match status" value="1"/>
</dbReference>
<dbReference type="InterPro" id="IPR027417">
    <property type="entry name" value="P-loop_NTPase"/>
</dbReference>
<dbReference type="PRINTS" id="PR00328">
    <property type="entry name" value="SAR1GTPBP"/>
</dbReference>
<evidence type="ECO:0000256" key="6">
    <source>
        <dbReference type="SAM" id="MobiDB-lite"/>
    </source>
</evidence>
<dbReference type="Pfam" id="PF00025">
    <property type="entry name" value="Arf"/>
    <property type="match status" value="1"/>
</dbReference>
<sequence length="455" mass="50717">MGNFVARIGSAFGSPQQVRILIMGLDASGKTTVLYKLKRAKDEVVVTIPTIGFNVETVQLHGTEITAWDVGGRDKIRPLWRHYYQNTDAVVFIVDSNDRDRIDHAVKELQINRNEDELKRKPVLLLCNKQDLPNAMSPHDLSNRFGVTSDDDVFVTGCVAAKGEGLHEGFEWLVDKLKGNESDAARTRGEQKNVKSKNSKPAHDEFHGDELARLSTDDTNTTLQHFLPIKNGTQCPFAKSAKLWGGVRIESQSSLEDQAVANVPALVEFVRRSTAGQHVDGFCIELDDPTAKVGSTEELGDCVRRLLMELSDHDPAGDSMMRVSFVGAKGWRFRFGKADFFVTSFAPCYPSKSSRFAFNTGRAFVLLQPEASFARYNLPSDIGITQWDKPQSVRDKTRVAFKKAGRPYHIPKTTKYPPAEHIVKPIEDNGINVVKWWQEIRVGADTTVTLEEGGL</sequence>
<accession>A0A7S4HPH4</accession>
<dbReference type="SMART" id="SM00177">
    <property type="entry name" value="ARF"/>
    <property type="match status" value="1"/>
</dbReference>
<dbReference type="SMART" id="SM00178">
    <property type="entry name" value="SAR"/>
    <property type="match status" value="1"/>
</dbReference>
<gene>
    <name evidence="7" type="ORF">OAUR00152_LOCUS2436</name>
</gene>
<dbReference type="GO" id="GO:0030010">
    <property type="term" value="P:establishment of cell polarity"/>
    <property type="evidence" value="ECO:0007669"/>
    <property type="project" value="UniProtKB-ARBA"/>
</dbReference>
<dbReference type="NCBIfam" id="TIGR00231">
    <property type="entry name" value="small_GTP"/>
    <property type="match status" value="1"/>
</dbReference>
<dbReference type="InterPro" id="IPR005225">
    <property type="entry name" value="Small_GTP-bd"/>
</dbReference>
<organism evidence="7">
    <name type="scientific">Odontella aurita</name>
    <dbReference type="NCBI Taxonomy" id="265563"/>
    <lineage>
        <taxon>Eukaryota</taxon>
        <taxon>Sar</taxon>
        <taxon>Stramenopiles</taxon>
        <taxon>Ochrophyta</taxon>
        <taxon>Bacillariophyta</taxon>
        <taxon>Mediophyceae</taxon>
        <taxon>Biddulphiophycidae</taxon>
        <taxon>Eupodiscales</taxon>
        <taxon>Odontellaceae</taxon>
        <taxon>Odontella</taxon>
    </lineage>
</organism>
<dbReference type="SMART" id="SM00175">
    <property type="entry name" value="RAB"/>
    <property type="match status" value="1"/>
</dbReference>
<dbReference type="GO" id="GO:0005525">
    <property type="term" value="F:GTP binding"/>
    <property type="evidence" value="ECO:0007669"/>
    <property type="project" value="UniProtKB-KW"/>
</dbReference>
<feature type="binding site" evidence="4">
    <location>
        <position position="72"/>
    </location>
    <ligand>
        <name>GTP</name>
        <dbReference type="ChEBI" id="CHEBI:37565"/>
    </ligand>
</feature>
<dbReference type="FunFam" id="3.40.50.300:FF:000412">
    <property type="entry name" value="ADP-ribosylation factor 1"/>
    <property type="match status" value="1"/>
</dbReference>
<dbReference type="InterPro" id="IPR014988">
    <property type="entry name" value="Uncharacterised_YqcI/YcgG"/>
</dbReference>
<evidence type="ECO:0000256" key="2">
    <source>
        <dbReference type="ARBA" id="ARBA00022741"/>
    </source>
</evidence>